<evidence type="ECO:0000313" key="3">
    <source>
        <dbReference type="Proteomes" id="UP000092024"/>
    </source>
</evidence>
<dbReference type="EMBL" id="LYPA01000045">
    <property type="protein sequence ID" value="OBR66664.1"/>
    <property type="molecule type" value="Genomic_DNA"/>
</dbReference>
<keyword evidence="1" id="KW-1133">Transmembrane helix</keyword>
<dbReference type="Proteomes" id="UP000092024">
    <property type="component" value="Unassembled WGS sequence"/>
</dbReference>
<feature type="transmembrane region" description="Helical" evidence="1">
    <location>
        <begin position="79"/>
        <end position="101"/>
    </location>
</feature>
<accession>A0A1A5YM12</accession>
<name>A0A1A5YM12_9BACL</name>
<proteinExistence type="predicted"/>
<sequence>MTKKMYSGADSQDQQWEELLQESLWIEEEPPQALQAELISKIRDRKPAWRLPYWIPAVAGGLQSAGLIIAVQLMLPGSLLAQLSIVGGSILMASAVLLTIVARVLQKGKEDGETCY</sequence>
<keyword evidence="1" id="KW-0812">Transmembrane</keyword>
<reference evidence="2 3" key="1">
    <citation type="submission" date="2016-05" db="EMBL/GenBank/DDBJ databases">
        <title>Paenibacillus oryzae. sp. nov., isolated from the rice root.</title>
        <authorList>
            <person name="Zhang J."/>
            <person name="Zhang X."/>
        </authorList>
    </citation>
    <scope>NUCLEOTIDE SEQUENCE [LARGE SCALE GENOMIC DNA]</scope>
    <source>
        <strain evidence="2 3">1DrF-4</strain>
    </source>
</reference>
<gene>
    <name evidence="2" type="ORF">A7K91_07360</name>
</gene>
<comment type="caution">
    <text evidence="2">The sequence shown here is derived from an EMBL/GenBank/DDBJ whole genome shotgun (WGS) entry which is preliminary data.</text>
</comment>
<dbReference type="OrthoDB" id="9950895at2"/>
<dbReference type="RefSeq" id="WP_068681564.1">
    <property type="nucleotide sequence ID" value="NZ_LYPA01000045.1"/>
</dbReference>
<protein>
    <submittedName>
        <fullName evidence="2">Uncharacterized protein</fullName>
    </submittedName>
</protein>
<dbReference type="STRING" id="1844972.A7K91_07360"/>
<organism evidence="2 3">
    <name type="scientific">Paenibacillus oryzae</name>
    <dbReference type="NCBI Taxonomy" id="1844972"/>
    <lineage>
        <taxon>Bacteria</taxon>
        <taxon>Bacillati</taxon>
        <taxon>Bacillota</taxon>
        <taxon>Bacilli</taxon>
        <taxon>Bacillales</taxon>
        <taxon>Paenibacillaceae</taxon>
        <taxon>Paenibacillus</taxon>
    </lineage>
</organism>
<evidence type="ECO:0000313" key="2">
    <source>
        <dbReference type="EMBL" id="OBR66664.1"/>
    </source>
</evidence>
<evidence type="ECO:0000256" key="1">
    <source>
        <dbReference type="SAM" id="Phobius"/>
    </source>
</evidence>
<keyword evidence="1" id="KW-0472">Membrane</keyword>
<keyword evidence="3" id="KW-1185">Reference proteome</keyword>
<dbReference type="AlphaFoldDB" id="A0A1A5YM12"/>
<feature type="transmembrane region" description="Helical" evidence="1">
    <location>
        <begin position="51"/>
        <end position="73"/>
    </location>
</feature>